<evidence type="ECO:0000313" key="2">
    <source>
        <dbReference type="EMBL" id="EFR32135.1"/>
    </source>
</evidence>
<sequence length="426" mass="48065">MSYFDENYATIKAIADDIFNHPELGYKEFRTKQIVIDYIRQVFPKAKIQEYTTTGLRVDLDNGADRTMGILAELDALINPTHFQADPETKACHACGHFSQVAIALDLFGFLTNEHTFKNYNMNFSFVFVPAEEFIDLDYRQSLIDAGKVTYSGGKAEMMKLGAFDGIDFMMATHSIGNEPGDTVEINCDLAGFLHKYYTFIGKAAHAGFDPFSGINAYSMSSLFNVALGMMRQQIREDLFVRINPVIANGNFSINVIPNQVTVSTDVRTIEVGYMKEIAARLDDAAEGSSQALGGQLKTKTQMGYLPFVQDRYLNQFVQQVFDEQTSIKKMINDRGAIAAAGDIGDLSYIMPCIQISYGGFQGDIHGDNFRMVNPEFVLKDFPEFLSKVIERLDEKVEKNQLYHRPFIDYAKYIDEIIKKETINEE</sequence>
<dbReference type="PANTHER" id="PTHR30575">
    <property type="entry name" value="PEPTIDASE M20"/>
    <property type="match status" value="1"/>
</dbReference>
<name>E4KLR2_9LACT</name>
<accession>E4KLR2</accession>
<dbReference type="SUPFAM" id="SSF53187">
    <property type="entry name" value="Zn-dependent exopeptidases"/>
    <property type="match status" value="1"/>
</dbReference>
<dbReference type="STRING" id="908337.HMPREF9257_0894"/>
<dbReference type="GO" id="GO:0046657">
    <property type="term" value="P:folic acid catabolic process"/>
    <property type="evidence" value="ECO:0007669"/>
    <property type="project" value="TreeGrafter"/>
</dbReference>
<dbReference type="GO" id="GO:0005737">
    <property type="term" value="C:cytoplasm"/>
    <property type="evidence" value="ECO:0007669"/>
    <property type="project" value="TreeGrafter"/>
</dbReference>
<dbReference type="Proteomes" id="UP000005990">
    <property type="component" value="Unassembled WGS sequence"/>
</dbReference>
<comment type="caution">
    <text evidence="2">The sequence shown here is derived from an EMBL/GenBank/DDBJ whole genome shotgun (WGS) entry which is preliminary data.</text>
</comment>
<dbReference type="InterPro" id="IPR052030">
    <property type="entry name" value="Peptidase_M20/M20A_hydrolases"/>
</dbReference>
<gene>
    <name evidence="2" type="ORF">HMPREF9257_0894</name>
</gene>
<feature type="domain" description="Peptidase M20 dimerisation" evidence="1">
    <location>
        <begin position="199"/>
        <end position="286"/>
    </location>
</feature>
<dbReference type="RefSeq" id="WP_006417614.1">
    <property type="nucleotide sequence ID" value="NZ_AENN01000001.1"/>
</dbReference>
<dbReference type="PANTHER" id="PTHR30575:SF3">
    <property type="entry name" value="PEPTIDASE M20 DIMERISATION DOMAIN-CONTAINING PROTEIN"/>
    <property type="match status" value="1"/>
</dbReference>
<dbReference type="InterPro" id="IPR002933">
    <property type="entry name" value="Peptidase_M20"/>
</dbReference>
<dbReference type="eggNOG" id="COG1473">
    <property type="taxonomic scope" value="Bacteria"/>
</dbReference>
<dbReference type="InterPro" id="IPR036264">
    <property type="entry name" value="Bact_exopeptidase_dim_dom"/>
</dbReference>
<dbReference type="SUPFAM" id="SSF55031">
    <property type="entry name" value="Bacterial exopeptidase dimerisation domain"/>
    <property type="match status" value="1"/>
</dbReference>
<reference evidence="2 3" key="1">
    <citation type="submission" date="2010-10" db="EMBL/GenBank/DDBJ databases">
        <authorList>
            <person name="Durkin A.S."/>
            <person name="Madupu R."/>
            <person name="Torralba M."/>
            <person name="Gillis M."/>
            <person name="Methe B."/>
            <person name="Sutton G."/>
            <person name="Nelson K.E."/>
        </authorList>
    </citation>
    <scope>NUCLEOTIDE SEQUENCE [LARGE SCALE GENOMIC DNA]</scope>
    <source>
        <strain evidence="2 3">ACS-139-V-Col8</strain>
    </source>
</reference>
<dbReference type="GO" id="GO:0016805">
    <property type="term" value="F:dipeptidase activity"/>
    <property type="evidence" value="ECO:0007669"/>
    <property type="project" value="TreeGrafter"/>
</dbReference>
<evidence type="ECO:0000259" key="1">
    <source>
        <dbReference type="Pfam" id="PF07687"/>
    </source>
</evidence>
<dbReference type="Gene3D" id="3.40.630.10">
    <property type="entry name" value="Zn peptidases"/>
    <property type="match status" value="1"/>
</dbReference>
<dbReference type="Pfam" id="PF01546">
    <property type="entry name" value="Peptidase_M20"/>
    <property type="match status" value="1"/>
</dbReference>
<dbReference type="AlphaFoldDB" id="E4KLR2"/>
<dbReference type="EMBL" id="AENN01000001">
    <property type="protein sequence ID" value="EFR32135.1"/>
    <property type="molecule type" value="Genomic_DNA"/>
</dbReference>
<dbReference type="InterPro" id="IPR011650">
    <property type="entry name" value="Peptidase_M20_dimer"/>
</dbReference>
<dbReference type="GO" id="GO:0071713">
    <property type="term" value="F:para-aminobenzoyl-glutamate hydrolase activity"/>
    <property type="evidence" value="ECO:0007669"/>
    <property type="project" value="TreeGrafter"/>
</dbReference>
<proteinExistence type="predicted"/>
<keyword evidence="2" id="KW-0378">Hydrolase</keyword>
<dbReference type="Gene3D" id="3.30.70.360">
    <property type="match status" value="1"/>
</dbReference>
<evidence type="ECO:0000313" key="3">
    <source>
        <dbReference type="Proteomes" id="UP000005990"/>
    </source>
</evidence>
<keyword evidence="3" id="KW-1185">Reference proteome</keyword>
<dbReference type="OrthoDB" id="9781032at2"/>
<organism evidence="2 3">
    <name type="scientific">Eremococcus coleocola ACS-139-V-Col8</name>
    <dbReference type="NCBI Taxonomy" id="908337"/>
    <lineage>
        <taxon>Bacteria</taxon>
        <taxon>Bacillati</taxon>
        <taxon>Bacillota</taxon>
        <taxon>Bacilli</taxon>
        <taxon>Lactobacillales</taxon>
        <taxon>Aerococcaceae</taxon>
        <taxon>Eremococcus</taxon>
    </lineage>
</organism>
<protein>
    <submittedName>
        <fullName evidence="2">Amidohydrolase</fullName>
    </submittedName>
</protein>
<dbReference type="Pfam" id="PF07687">
    <property type="entry name" value="M20_dimer"/>
    <property type="match status" value="1"/>
</dbReference>